<feature type="domain" description="Major facilitator superfamily (MFS) profile" evidence="3">
    <location>
        <begin position="531"/>
        <end position="1107"/>
    </location>
</feature>
<dbReference type="InterPro" id="IPR011701">
    <property type="entry name" value="MFS"/>
</dbReference>
<dbReference type="InterPro" id="IPR020846">
    <property type="entry name" value="MFS_dom"/>
</dbReference>
<dbReference type="InterPro" id="IPR050327">
    <property type="entry name" value="Proton-linked_MCT"/>
</dbReference>
<dbReference type="EMBL" id="CADEBC010000496">
    <property type="protein sequence ID" value="CAB3238037.1"/>
    <property type="molecule type" value="Genomic_DNA"/>
</dbReference>
<reference evidence="4 5" key="1">
    <citation type="submission" date="2020-04" db="EMBL/GenBank/DDBJ databases">
        <authorList>
            <person name="Wallbank WR R."/>
            <person name="Pardo Diaz C."/>
            <person name="Kozak K."/>
            <person name="Martin S."/>
            <person name="Jiggins C."/>
            <person name="Moest M."/>
            <person name="Warren A I."/>
            <person name="Byers J.R.P. K."/>
            <person name="Montejo-Kovacevich G."/>
            <person name="Yen C E."/>
        </authorList>
    </citation>
    <scope>NUCLEOTIDE SEQUENCE [LARGE SCALE GENOMIC DNA]</scope>
</reference>
<evidence type="ECO:0000313" key="4">
    <source>
        <dbReference type="EMBL" id="CAB3238037.1"/>
    </source>
</evidence>
<feature type="transmembrane region" description="Helical" evidence="2">
    <location>
        <begin position="930"/>
        <end position="951"/>
    </location>
</feature>
<keyword evidence="5" id="KW-1185">Reference proteome</keyword>
<dbReference type="Pfam" id="PF07690">
    <property type="entry name" value="MFS_1"/>
    <property type="match status" value="3"/>
</dbReference>
<dbReference type="OrthoDB" id="6509908at2759"/>
<dbReference type="GO" id="GO:0008028">
    <property type="term" value="F:monocarboxylic acid transmembrane transporter activity"/>
    <property type="evidence" value="ECO:0007669"/>
    <property type="project" value="TreeGrafter"/>
</dbReference>
<evidence type="ECO:0000259" key="3">
    <source>
        <dbReference type="PROSITE" id="PS50850"/>
    </source>
</evidence>
<feature type="transmembrane region" description="Helical" evidence="2">
    <location>
        <begin position="1081"/>
        <end position="1102"/>
    </location>
</feature>
<feature type="transmembrane region" description="Helical" evidence="2">
    <location>
        <begin position="655"/>
        <end position="677"/>
    </location>
</feature>
<feature type="transmembrane region" description="Helical" evidence="2">
    <location>
        <begin position="47"/>
        <end position="72"/>
    </location>
</feature>
<dbReference type="SUPFAM" id="SSF103473">
    <property type="entry name" value="MFS general substrate transporter"/>
    <property type="match status" value="2"/>
</dbReference>
<dbReference type="AlphaFoldDB" id="A0A8S1A0G6"/>
<keyword evidence="2" id="KW-0812">Transmembrane</keyword>
<feature type="transmembrane region" description="Helical" evidence="2">
    <location>
        <begin position="967"/>
        <end position="986"/>
    </location>
</feature>
<feature type="transmembrane region" description="Helical" evidence="2">
    <location>
        <begin position="993"/>
        <end position="1012"/>
    </location>
</feature>
<feature type="transmembrane region" description="Helical" evidence="2">
    <location>
        <begin position="1054"/>
        <end position="1075"/>
    </location>
</feature>
<feature type="transmembrane region" description="Helical" evidence="2">
    <location>
        <begin position="1018"/>
        <end position="1042"/>
    </location>
</feature>
<dbReference type="InterPro" id="IPR036259">
    <property type="entry name" value="MFS_trans_sf"/>
</dbReference>
<dbReference type="Gene3D" id="1.20.1250.20">
    <property type="entry name" value="MFS general substrate transporter like domains"/>
    <property type="match status" value="3"/>
</dbReference>
<dbReference type="Proteomes" id="UP000494106">
    <property type="component" value="Unassembled WGS sequence"/>
</dbReference>
<proteinExistence type="predicted"/>
<dbReference type="PANTHER" id="PTHR11360">
    <property type="entry name" value="MONOCARBOXYLATE TRANSPORTER"/>
    <property type="match status" value="1"/>
</dbReference>
<evidence type="ECO:0000256" key="1">
    <source>
        <dbReference type="ARBA" id="ARBA00004141"/>
    </source>
</evidence>
<feature type="transmembrane region" description="Helical" evidence="2">
    <location>
        <begin position="112"/>
        <end position="131"/>
    </location>
</feature>
<feature type="transmembrane region" description="Helical" evidence="2">
    <location>
        <begin position="596"/>
        <end position="615"/>
    </location>
</feature>
<feature type="transmembrane region" description="Helical" evidence="2">
    <location>
        <begin position="565"/>
        <end position="589"/>
    </location>
</feature>
<feature type="transmembrane region" description="Helical" evidence="2">
    <location>
        <begin position="202"/>
        <end position="224"/>
    </location>
</feature>
<feature type="transmembrane region" description="Helical" evidence="2">
    <location>
        <begin position="527"/>
        <end position="553"/>
    </location>
</feature>
<dbReference type="PROSITE" id="PS50850">
    <property type="entry name" value="MFS"/>
    <property type="match status" value="1"/>
</dbReference>
<keyword evidence="2" id="KW-1133">Transmembrane helix</keyword>
<evidence type="ECO:0000256" key="2">
    <source>
        <dbReference type="SAM" id="Phobius"/>
    </source>
</evidence>
<dbReference type="GO" id="GO:0016020">
    <property type="term" value="C:membrane"/>
    <property type="evidence" value="ECO:0007669"/>
    <property type="project" value="UniProtKB-SubCell"/>
</dbReference>
<feature type="transmembrane region" description="Helical" evidence="2">
    <location>
        <begin position="683"/>
        <end position="704"/>
    </location>
</feature>
<accession>A0A8S1A0G6</accession>
<comment type="caution">
    <text evidence="4">The sequence shown here is derived from an EMBL/GenBank/DDBJ whole genome shotgun (WGS) entry which is preliminary data.</text>
</comment>
<dbReference type="PANTHER" id="PTHR11360:SF284">
    <property type="entry name" value="EG:103B4.3 PROTEIN-RELATED"/>
    <property type="match status" value="1"/>
</dbReference>
<sequence length="1126" mass="125106">MSDLITRKTTKIQFTEETGKASKLSALDETPETEIFTEIIVPEEGHFGWFVVAGSFMCIFILEGIFFTFGSIYNDMSKDLETEIPLVTLINSIAMALYFIAGPVVSALVNRFGFRTCTMMGSIIISFAYLASAYSRNYIFVLLFYGIISGIGGCLIYMSSQLVVGFYFERFRAIAMSIAGLGSSFGVTIMSRVNNYLVPLSGWRTVTLLHAGLFGMIYFIAMLFRPLLSLSVSHEKEDIQTVTYLPSLSRVALNDGTESEPVVTTRTEKLFSAVSNAHFPTVADVVEVEADTTDANEPGPSSTPTDKLTFTARLPQGNISPRQLKQVKSILSRRNLEDNEKMIEITVDDVQAHKKHHWWSRCCHWEHHVEESRPMYRDDAFYNGQVENLSVYKEHMLSSRLKRKSGFEYQMAVTRTTAAEDLEEREGVFTIAIRRVLATMLDPQLLSRNSFFMVCTTGFLVHLGVIIPYIFLPDRNKSEGIDDVHCNSFVSVMGLSNAVVPHHVEVPEGVEETEIAAQISIPTEGCWGWVVVFASFLNFFILDGIFFTFGSLYQNMISDLEVPGSLIALINSVAIALYFMCGPIVSALANRFGFRACTMSGSIILYCAYLCSYFVNNYAALLLFYGVIAGFGACLVLVPSSVVVGFYFERHRVVALTLSGLGSSVGVMIMFTANSYLVNLAGWRIVTLIHAGLFGIIYFSAMAYRPLLVVKLTQTTENNERTPTNTYIPSLSRAGISMSTSRRGVIQPTTAERLFSAISNRNFPTAATVVQESIQAPASEAGPSSLPISKIIISPHNTRSLSQKHLNRLQSIVSSQNKNINIEMAVNNVRQRRRKWWERFCCKWEEHVPQSRPMYRDDAFYAGKIKKLPIYQKSVLEVQPEARTGLEYQLAVSRAVAATDLEEHKGIFTTAARRVLATMMDPKLLNSCPFLLICCSAALIYTGVLTPFVFVSDRGKSEGIDKTHCDFFVSVIGFCGIIGRFFAGALASKFEALILYLVSCILAGISTMAFNFSFNVYYQYSCCGFFGIFTSFTSGLRSVVLVETFGLEKLTNATGLMLMFQGFGSLISTPMSSLLKANFSYAVSFYMAGAAIVLSGLILLPVKTLIDKERQNTLPNKRTGRNSQKK</sequence>
<protein>
    <recommendedName>
        <fullName evidence="3">Major facilitator superfamily (MFS) profile domain-containing protein</fullName>
    </recommendedName>
</protein>
<gene>
    <name evidence="4" type="ORF">APLA_LOCUS7260</name>
</gene>
<feature type="transmembrane region" description="Helical" evidence="2">
    <location>
        <begin position="451"/>
        <end position="472"/>
    </location>
</feature>
<name>A0A8S1A0G6_ARCPL</name>
<feature type="transmembrane region" description="Helical" evidence="2">
    <location>
        <begin position="171"/>
        <end position="190"/>
    </location>
</feature>
<comment type="subcellular location">
    <subcellularLocation>
        <location evidence="1">Membrane</location>
        <topology evidence="1">Multi-pass membrane protein</topology>
    </subcellularLocation>
</comment>
<feature type="transmembrane region" description="Helical" evidence="2">
    <location>
        <begin position="138"/>
        <end position="159"/>
    </location>
</feature>
<feature type="transmembrane region" description="Helical" evidence="2">
    <location>
        <begin position="84"/>
        <end position="106"/>
    </location>
</feature>
<keyword evidence="2" id="KW-0472">Membrane</keyword>
<evidence type="ECO:0000313" key="5">
    <source>
        <dbReference type="Proteomes" id="UP000494106"/>
    </source>
</evidence>
<feature type="transmembrane region" description="Helical" evidence="2">
    <location>
        <begin position="621"/>
        <end position="648"/>
    </location>
</feature>
<organism evidence="4 5">
    <name type="scientific">Arctia plantaginis</name>
    <name type="common">Wood tiger moth</name>
    <name type="synonym">Phalaena plantaginis</name>
    <dbReference type="NCBI Taxonomy" id="874455"/>
    <lineage>
        <taxon>Eukaryota</taxon>
        <taxon>Metazoa</taxon>
        <taxon>Ecdysozoa</taxon>
        <taxon>Arthropoda</taxon>
        <taxon>Hexapoda</taxon>
        <taxon>Insecta</taxon>
        <taxon>Pterygota</taxon>
        <taxon>Neoptera</taxon>
        <taxon>Endopterygota</taxon>
        <taxon>Lepidoptera</taxon>
        <taxon>Glossata</taxon>
        <taxon>Ditrysia</taxon>
        <taxon>Noctuoidea</taxon>
        <taxon>Erebidae</taxon>
        <taxon>Arctiinae</taxon>
        <taxon>Arctia</taxon>
    </lineage>
</organism>